<feature type="signal peptide" evidence="1">
    <location>
        <begin position="1"/>
        <end position="26"/>
    </location>
</feature>
<keyword evidence="1" id="KW-0732">Signal</keyword>
<accession>A0A853KVJ5</accession>
<dbReference type="SUPFAM" id="SSF53474">
    <property type="entry name" value="alpha/beta-Hydrolases"/>
    <property type="match status" value="1"/>
</dbReference>
<comment type="caution">
    <text evidence="2">The sequence shown here is derived from an EMBL/GenBank/DDBJ whole genome shotgun (WGS) entry which is preliminary data.</text>
</comment>
<name>A0A853KVJ5_9PROT</name>
<protein>
    <recommendedName>
        <fullName evidence="4">Esterase</fullName>
    </recommendedName>
</protein>
<gene>
    <name evidence="2" type="ORF">TH4_19815</name>
</gene>
<proteinExistence type="predicted"/>
<evidence type="ECO:0000313" key="3">
    <source>
        <dbReference type="Proteomes" id="UP000094009"/>
    </source>
</evidence>
<sequence length="431" mass="46832">MGTSRIFQTGLASLALLGLLTTGACAKSTDPLSPSGAAIAPPAEGLPFEDYVRSTRQQLRDVLTATRFAHAEKPFGIHTLDQVVDMRAPYALGPVSNTCTTDETDPAQGNGVGFLMVHGLTDSPYWLSDIRDDLRQRLPCATFHGVLLPGHGTVPGDLLDVEYEDWLETVRFGMNSFGDEIDHIVPMGFSTGAALIGRVYSEQQAKSDLIKALVMLSPGLAAKSEQAWLTPYVRYVKDWVGEGENNDPGKYGSMAMNAAAEFYLLTKPFGQGKLADFNVPVFGVVSSDDQTINPDLMRDFFCNKVTSPQKHLIWYQGKINPPSGSATCDGIEIVRSEDDEMRTLNHAHTAITMSPKDPIYGLDGAVPDCGHYDDETARSNCQSGTDVLYGERNLFDDAPPGTMRRGTFNPDFPGMMDKMAAFIAKAITAQD</sequence>
<evidence type="ECO:0000313" key="2">
    <source>
        <dbReference type="EMBL" id="OAZ07847.1"/>
    </source>
</evidence>
<dbReference type="PROSITE" id="PS51257">
    <property type="entry name" value="PROKAR_LIPOPROTEIN"/>
    <property type="match status" value="1"/>
</dbReference>
<feature type="chain" id="PRO_5032914240" description="Esterase" evidence="1">
    <location>
        <begin position="27"/>
        <end position="431"/>
    </location>
</feature>
<dbReference type="EMBL" id="JPVZ01000013">
    <property type="protein sequence ID" value="OAZ07847.1"/>
    <property type="molecule type" value="Genomic_DNA"/>
</dbReference>
<dbReference type="RefSeq" id="WP_064782394.1">
    <property type="nucleotide sequence ID" value="NZ_JPVZ01000013.1"/>
</dbReference>
<dbReference type="InterPro" id="IPR029058">
    <property type="entry name" value="AB_hydrolase_fold"/>
</dbReference>
<reference evidence="2 3" key="1">
    <citation type="submission" date="2014-07" db="EMBL/GenBank/DDBJ databases">
        <title>Draft genome sequence of Thalassospira tepidiphila 1-1B.</title>
        <authorList>
            <person name="Lai Q."/>
            <person name="Shao Z."/>
        </authorList>
    </citation>
    <scope>NUCLEOTIDE SEQUENCE [LARGE SCALE GENOMIC DNA]</scope>
    <source>
        <strain evidence="2 3">MCCC 1A03514</strain>
    </source>
</reference>
<organism evidence="2 3">
    <name type="scientific">Thalassospira tepidiphila MCCC 1A03514</name>
    <dbReference type="NCBI Taxonomy" id="1177930"/>
    <lineage>
        <taxon>Bacteria</taxon>
        <taxon>Pseudomonadati</taxon>
        <taxon>Pseudomonadota</taxon>
        <taxon>Alphaproteobacteria</taxon>
        <taxon>Rhodospirillales</taxon>
        <taxon>Thalassospiraceae</taxon>
        <taxon>Thalassospira</taxon>
    </lineage>
</organism>
<dbReference type="Proteomes" id="UP000094009">
    <property type="component" value="Unassembled WGS sequence"/>
</dbReference>
<evidence type="ECO:0008006" key="4">
    <source>
        <dbReference type="Google" id="ProtNLM"/>
    </source>
</evidence>
<dbReference type="AlphaFoldDB" id="A0A853KVJ5"/>
<dbReference type="Gene3D" id="3.40.50.1820">
    <property type="entry name" value="alpha/beta hydrolase"/>
    <property type="match status" value="1"/>
</dbReference>
<evidence type="ECO:0000256" key="1">
    <source>
        <dbReference type="SAM" id="SignalP"/>
    </source>
</evidence>